<feature type="transmembrane region" description="Helical" evidence="6">
    <location>
        <begin position="143"/>
        <end position="166"/>
    </location>
</feature>
<feature type="domain" description="Major facilitator superfamily (MFS) profile" evidence="7">
    <location>
        <begin position="17"/>
        <end position="425"/>
    </location>
</feature>
<dbReference type="InterPro" id="IPR005829">
    <property type="entry name" value="Sugar_transporter_CS"/>
</dbReference>
<feature type="transmembrane region" description="Helical" evidence="6">
    <location>
        <begin position="86"/>
        <end position="104"/>
    </location>
</feature>
<evidence type="ECO:0000256" key="1">
    <source>
        <dbReference type="ARBA" id="ARBA00004651"/>
    </source>
</evidence>
<dbReference type="InParanoid" id="C8XGR7"/>
<dbReference type="EMBL" id="CP001737">
    <property type="protein sequence ID" value="ACV80148.1"/>
    <property type="molecule type" value="Genomic_DNA"/>
</dbReference>
<evidence type="ECO:0000313" key="9">
    <source>
        <dbReference type="Proteomes" id="UP000002218"/>
    </source>
</evidence>
<feature type="transmembrane region" description="Helical" evidence="6">
    <location>
        <begin position="110"/>
        <end position="131"/>
    </location>
</feature>
<feature type="transmembrane region" description="Helical" evidence="6">
    <location>
        <begin position="20"/>
        <end position="43"/>
    </location>
</feature>
<keyword evidence="9" id="KW-1185">Reference proteome</keyword>
<dbReference type="PROSITE" id="PS50850">
    <property type="entry name" value="MFS"/>
    <property type="match status" value="1"/>
</dbReference>
<organism evidence="8 9">
    <name type="scientific">Nakamurella multipartita (strain ATCC 700099 / DSM 44233 / CIP 104796 / JCM 9543 / NBRC 105858 / Y-104)</name>
    <name type="common">Microsphaera multipartita</name>
    <dbReference type="NCBI Taxonomy" id="479431"/>
    <lineage>
        <taxon>Bacteria</taxon>
        <taxon>Bacillati</taxon>
        <taxon>Actinomycetota</taxon>
        <taxon>Actinomycetes</taxon>
        <taxon>Nakamurellales</taxon>
        <taxon>Nakamurellaceae</taxon>
        <taxon>Nakamurella</taxon>
    </lineage>
</organism>
<feature type="transmembrane region" description="Helical" evidence="6">
    <location>
        <begin position="280"/>
        <end position="301"/>
    </location>
</feature>
<feature type="transmembrane region" description="Helical" evidence="6">
    <location>
        <begin position="55"/>
        <end position="74"/>
    </location>
</feature>
<dbReference type="RefSeq" id="WP_015748975.1">
    <property type="nucleotide sequence ID" value="NC_013235.1"/>
</dbReference>
<dbReference type="STRING" id="479431.Namu_3852"/>
<protein>
    <submittedName>
        <fullName evidence="8">Major facilitator superfamily MFS_1</fullName>
    </submittedName>
</protein>
<dbReference type="SUPFAM" id="SSF103473">
    <property type="entry name" value="MFS general substrate transporter"/>
    <property type="match status" value="1"/>
</dbReference>
<dbReference type="KEGG" id="nml:Namu_3852"/>
<reference evidence="8 9" key="2">
    <citation type="journal article" date="2010" name="Stand. Genomic Sci.">
        <title>Complete genome sequence of Nakamurella multipartita type strain (Y-104).</title>
        <authorList>
            <person name="Tice H."/>
            <person name="Mayilraj S."/>
            <person name="Sims D."/>
            <person name="Lapidus A."/>
            <person name="Nolan M."/>
            <person name="Lucas S."/>
            <person name="Glavina Del Rio T."/>
            <person name="Copeland A."/>
            <person name="Cheng J.F."/>
            <person name="Meincke L."/>
            <person name="Bruce D."/>
            <person name="Goodwin L."/>
            <person name="Pitluck S."/>
            <person name="Ivanova N."/>
            <person name="Mavromatis K."/>
            <person name="Ovchinnikova G."/>
            <person name="Pati A."/>
            <person name="Chen A."/>
            <person name="Palaniappan K."/>
            <person name="Land M."/>
            <person name="Hauser L."/>
            <person name="Chang Y.J."/>
            <person name="Jeffries C.D."/>
            <person name="Detter J.C."/>
            <person name="Brettin T."/>
            <person name="Rohde M."/>
            <person name="Goker M."/>
            <person name="Bristow J."/>
            <person name="Eisen J.A."/>
            <person name="Markowitz V."/>
            <person name="Hugenholtz P."/>
            <person name="Kyrpides N.C."/>
            <person name="Klenk H.P."/>
            <person name="Chen F."/>
        </authorList>
    </citation>
    <scope>NUCLEOTIDE SEQUENCE [LARGE SCALE GENOMIC DNA]</scope>
    <source>
        <strain evidence="9">ATCC 700099 / DSM 44233 / CIP 104796 / JCM 9543 / NBRC 105858 / Y-104</strain>
    </source>
</reference>
<evidence type="ECO:0000256" key="5">
    <source>
        <dbReference type="SAM" id="MobiDB-lite"/>
    </source>
</evidence>
<evidence type="ECO:0000256" key="2">
    <source>
        <dbReference type="ARBA" id="ARBA00022692"/>
    </source>
</evidence>
<dbReference type="eggNOG" id="COG2814">
    <property type="taxonomic scope" value="Bacteria"/>
</dbReference>
<feature type="transmembrane region" description="Helical" evidence="6">
    <location>
        <begin position="248"/>
        <end position="268"/>
    </location>
</feature>
<dbReference type="GO" id="GO:0005886">
    <property type="term" value="C:plasma membrane"/>
    <property type="evidence" value="ECO:0007669"/>
    <property type="project" value="UniProtKB-SubCell"/>
</dbReference>
<proteinExistence type="predicted"/>
<evidence type="ECO:0000313" key="8">
    <source>
        <dbReference type="EMBL" id="ACV80148.1"/>
    </source>
</evidence>
<keyword evidence="3 6" id="KW-1133">Transmembrane helix</keyword>
<feature type="transmembrane region" description="Helical" evidence="6">
    <location>
        <begin position="172"/>
        <end position="193"/>
    </location>
</feature>
<dbReference type="PANTHER" id="PTHR23508:SF10">
    <property type="entry name" value="CARBOXYLIC ACID TRANSPORTER PROTEIN HOMOLOG"/>
    <property type="match status" value="1"/>
</dbReference>
<feature type="transmembrane region" description="Helical" evidence="6">
    <location>
        <begin position="401"/>
        <end position="420"/>
    </location>
</feature>
<gene>
    <name evidence="8" type="ordered locus">Namu_3852</name>
</gene>
<comment type="subcellular location">
    <subcellularLocation>
        <location evidence="1">Cell membrane</location>
        <topology evidence="1">Multi-pass membrane protein</topology>
    </subcellularLocation>
</comment>
<evidence type="ECO:0000259" key="7">
    <source>
        <dbReference type="PROSITE" id="PS50850"/>
    </source>
</evidence>
<evidence type="ECO:0000256" key="4">
    <source>
        <dbReference type="ARBA" id="ARBA00023136"/>
    </source>
</evidence>
<dbReference type="PROSITE" id="PS00216">
    <property type="entry name" value="SUGAR_TRANSPORT_1"/>
    <property type="match status" value="1"/>
</dbReference>
<keyword evidence="4 6" id="KW-0472">Membrane</keyword>
<dbReference type="InterPro" id="IPR020846">
    <property type="entry name" value="MFS_dom"/>
</dbReference>
<sequence>MNGSAVVNPRAQYSGWVSPLCWIAVALEGFDLVVLGVVLPALLKYDDWGLNPNSASVISVVGLVGVMVGALAAGTVSDLIGRRRTMLWTVISFSVLTLACAFAPDPVTFAVLRFLAGLGLGGVLPTALALINEYARSGRGGRATTTMMTGYHVGAVLTALLGILIIEPWGWHAMFIVGALPAIVLVPLMIKYLPESNAFLQARAGLAPSAGKATTTDRADQAAKPAKPAKSKNPVGMLFHHGLGRSTVAFWVASFMGLLLVYGLNTWLPQIMREAGYELGAALALLLVLNVGAVLGLLVAGQVADKIGTRRSSISWFAVAALFLALLSIKLPGIGVYISVLLAGMFVFSAQVLVYAYVAHVYPAAARGTALGSAAGVGRLGAITGPLITGVMLTAGVAYPWGFYLFAAVAAIGAAAIFLVDRNPAPAEPLPVTEQQADQITHIHPH</sequence>
<feature type="transmembrane region" description="Helical" evidence="6">
    <location>
        <begin position="313"/>
        <end position="331"/>
    </location>
</feature>
<dbReference type="FunCoup" id="C8XGR7">
    <property type="interactions" value="133"/>
</dbReference>
<feature type="transmembrane region" description="Helical" evidence="6">
    <location>
        <begin position="370"/>
        <end position="395"/>
    </location>
</feature>
<dbReference type="PANTHER" id="PTHR23508">
    <property type="entry name" value="CARBOXYLIC ACID TRANSPORTER PROTEIN HOMOLOG"/>
    <property type="match status" value="1"/>
</dbReference>
<feature type="region of interest" description="Disordered" evidence="5">
    <location>
        <begin position="211"/>
        <end position="230"/>
    </location>
</feature>
<evidence type="ECO:0000256" key="6">
    <source>
        <dbReference type="SAM" id="Phobius"/>
    </source>
</evidence>
<dbReference type="CDD" id="cd17365">
    <property type="entry name" value="MFS_PcaK_like"/>
    <property type="match status" value="1"/>
</dbReference>
<dbReference type="AlphaFoldDB" id="C8XGR7"/>
<dbReference type="Proteomes" id="UP000002218">
    <property type="component" value="Chromosome"/>
</dbReference>
<name>C8XGR7_NAKMY</name>
<keyword evidence="2 6" id="KW-0812">Transmembrane</keyword>
<dbReference type="HOGENOM" id="CLU_001265_46_4_11"/>
<accession>C8XGR7</accession>
<dbReference type="Pfam" id="PF07690">
    <property type="entry name" value="MFS_1"/>
    <property type="match status" value="1"/>
</dbReference>
<reference evidence="9" key="1">
    <citation type="submission" date="2009-09" db="EMBL/GenBank/DDBJ databases">
        <title>The complete genome of Nakamurella multipartita DSM 44233.</title>
        <authorList>
            <consortium name="US DOE Joint Genome Institute (JGI-PGF)"/>
            <person name="Lucas S."/>
            <person name="Copeland A."/>
            <person name="Lapidus A."/>
            <person name="Glavina del Rio T."/>
            <person name="Dalin E."/>
            <person name="Tice H."/>
            <person name="Bruce D."/>
            <person name="Goodwin L."/>
            <person name="Pitluck S."/>
            <person name="Kyrpides N."/>
            <person name="Mavromatis K."/>
            <person name="Ivanova N."/>
            <person name="Ovchinnikova G."/>
            <person name="Sims D."/>
            <person name="Meincke L."/>
            <person name="Brettin T."/>
            <person name="Detter J.C."/>
            <person name="Han C."/>
            <person name="Larimer F."/>
            <person name="Land M."/>
            <person name="Hauser L."/>
            <person name="Markowitz V."/>
            <person name="Cheng J.-F."/>
            <person name="Hugenholtz P."/>
            <person name="Woyke T."/>
            <person name="Wu D."/>
            <person name="Klenk H.-P."/>
            <person name="Eisen J.A."/>
        </authorList>
    </citation>
    <scope>NUCLEOTIDE SEQUENCE [LARGE SCALE GENOMIC DNA]</scope>
    <source>
        <strain evidence="9">ATCC 700099 / DSM 44233 / CIP 104796 / JCM 9543 / NBRC 105858 / Y-104</strain>
    </source>
</reference>
<feature type="transmembrane region" description="Helical" evidence="6">
    <location>
        <begin position="337"/>
        <end position="358"/>
    </location>
</feature>
<dbReference type="GO" id="GO:0046943">
    <property type="term" value="F:carboxylic acid transmembrane transporter activity"/>
    <property type="evidence" value="ECO:0007669"/>
    <property type="project" value="TreeGrafter"/>
</dbReference>
<dbReference type="Gene3D" id="1.20.1250.20">
    <property type="entry name" value="MFS general substrate transporter like domains"/>
    <property type="match status" value="1"/>
</dbReference>
<evidence type="ECO:0000256" key="3">
    <source>
        <dbReference type="ARBA" id="ARBA00022989"/>
    </source>
</evidence>
<dbReference type="InterPro" id="IPR011701">
    <property type="entry name" value="MFS"/>
</dbReference>
<dbReference type="InterPro" id="IPR036259">
    <property type="entry name" value="MFS_trans_sf"/>
</dbReference>